<dbReference type="AlphaFoldDB" id="A0A1S8D0M5"/>
<dbReference type="Proteomes" id="UP000054844">
    <property type="component" value="Unassembled WGS sequence"/>
</dbReference>
<proteinExistence type="predicted"/>
<keyword evidence="2" id="KW-1185">Reference proteome</keyword>
<comment type="caution">
    <text evidence="1">The sequence shown here is derived from an EMBL/GenBank/DDBJ whole genome shotgun (WGS) entry which is preliminary data.</text>
</comment>
<organism evidence="1 2">
    <name type="scientific">Roseomonas mucosa</name>
    <dbReference type="NCBI Taxonomy" id="207340"/>
    <lineage>
        <taxon>Bacteria</taxon>
        <taxon>Pseudomonadati</taxon>
        <taxon>Pseudomonadota</taxon>
        <taxon>Alphaproteobacteria</taxon>
        <taxon>Acetobacterales</taxon>
        <taxon>Roseomonadaceae</taxon>
        <taxon>Roseomonas</taxon>
    </lineage>
</organism>
<dbReference type="OrthoDB" id="6203947at2"/>
<protein>
    <submittedName>
        <fullName evidence="1">Uncharacterized protein</fullName>
    </submittedName>
</protein>
<name>A0A1S8D0M5_9PROT</name>
<dbReference type="EMBL" id="LLWF02000085">
    <property type="protein sequence ID" value="ONH81863.1"/>
    <property type="molecule type" value="Genomic_DNA"/>
</dbReference>
<evidence type="ECO:0000313" key="2">
    <source>
        <dbReference type="Proteomes" id="UP000054844"/>
    </source>
</evidence>
<gene>
    <name evidence="1" type="ORF">APZ41_017530</name>
</gene>
<dbReference type="RefSeq" id="WP_058390659.1">
    <property type="nucleotide sequence ID" value="NZ_LLWF02000085.1"/>
</dbReference>
<evidence type="ECO:0000313" key="1">
    <source>
        <dbReference type="EMBL" id="ONH81863.1"/>
    </source>
</evidence>
<sequence>MIQSDKRVRRLHLLARPGLQQGHITIVGKDEVESGDWRATEDLANAAIGAEIHLHDAQQSKSWHAGTIIGWRWHESGNGRVVYRFKVNRGLARFQRTGWPSRGEQRVVWEDEE</sequence>
<reference evidence="1" key="1">
    <citation type="submission" date="2016-12" db="EMBL/GenBank/DDBJ databases">
        <title>Draft genome sequence of Roseomonas mucosa strain AU37, isolated from a peripheral intravenous catheter.</title>
        <authorList>
            <person name="Choudhury M.A."/>
            <person name="Sidjabat H.E."/>
            <person name="Wailan A.M."/>
            <person name="Zhang L."/>
            <person name="Marsh N.M."/>
            <person name="Rickard C.M."/>
            <person name="Davies M."/>
            <person name="Mcmillan D.J."/>
        </authorList>
    </citation>
    <scope>NUCLEOTIDE SEQUENCE [LARGE SCALE GENOMIC DNA]</scope>
    <source>
        <strain evidence="1">AU37</strain>
    </source>
</reference>
<accession>A0A1S8D0M5</accession>